<dbReference type="PANTHER" id="PTHR48111">
    <property type="entry name" value="REGULATOR OF RPOS"/>
    <property type="match status" value="1"/>
</dbReference>
<keyword evidence="1 6" id="KW-0597">Phosphoprotein</keyword>
<organism evidence="8 9">
    <name type="scientific">Fibrisoma montanum</name>
    <dbReference type="NCBI Taxonomy" id="2305895"/>
    <lineage>
        <taxon>Bacteria</taxon>
        <taxon>Pseudomonadati</taxon>
        <taxon>Bacteroidota</taxon>
        <taxon>Cytophagia</taxon>
        <taxon>Cytophagales</taxon>
        <taxon>Spirosomataceae</taxon>
        <taxon>Fibrisoma</taxon>
    </lineage>
</organism>
<dbReference type="PROSITE" id="PS50110">
    <property type="entry name" value="RESPONSE_REGULATORY"/>
    <property type="match status" value="1"/>
</dbReference>
<dbReference type="GO" id="GO:0032993">
    <property type="term" value="C:protein-DNA complex"/>
    <property type="evidence" value="ECO:0007669"/>
    <property type="project" value="TreeGrafter"/>
</dbReference>
<dbReference type="OrthoDB" id="9789181at2"/>
<dbReference type="GO" id="GO:0006355">
    <property type="term" value="P:regulation of DNA-templated transcription"/>
    <property type="evidence" value="ECO:0007669"/>
    <property type="project" value="TreeGrafter"/>
</dbReference>
<sequence>MEGAPRTKSQVILIAEDEALVLKMLSYRLQKEGYTILTASDGKQALECLRANTPDLVITDLMMPYHSGLEILEYVKKTINARIPVIMLSATGQEQTVLKAFSLGADDYALKPFSPNEIVSRVRKHLASK</sequence>
<keyword evidence="5" id="KW-0804">Transcription</keyword>
<comment type="caution">
    <text evidence="8">The sequence shown here is derived from an EMBL/GenBank/DDBJ whole genome shotgun (WGS) entry which is preliminary data.</text>
</comment>
<dbReference type="RefSeq" id="WP_119667533.1">
    <property type="nucleotide sequence ID" value="NZ_QXED01000003.1"/>
</dbReference>
<dbReference type="GO" id="GO:0005829">
    <property type="term" value="C:cytosol"/>
    <property type="evidence" value="ECO:0007669"/>
    <property type="project" value="TreeGrafter"/>
</dbReference>
<dbReference type="EMBL" id="QXED01000003">
    <property type="protein sequence ID" value="RIV23315.1"/>
    <property type="molecule type" value="Genomic_DNA"/>
</dbReference>
<accession>A0A418MAB8</accession>
<keyword evidence="4" id="KW-0238">DNA-binding</keyword>
<dbReference type="Proteomes" id="UP000283523">
    <property type="component" value="Unassembled WGS sequence"/>
</dbReference>
<evidence type="ECO:0000256" key="6">
    <source>
        <dbReference type="PROSITE-ProRule" id="PRU00169"/>
    </source>
</evidence>
<keyword evidence="9" id="KW-1185">Reference proteome</keyword>
<dbReference type="Gene3D" id="3.40.50.2300">
    <property type="match status" value="1"/>
</dbReference>
<proteinExistence type="predicted"/>
<evidence type="ECO:0000256" key="2">
    <source>
        <dbReference type="ARBA" id="ARBA00023012"/>
    </source>
</evidence>
<protein>
    <submittedName>
        <fullName evidence="8">Response regulator</fullName>
    </submittedName>
</protein>
<evidence type="ECO:0000256" key="4">
    <source>
        <dbReference type="ARBA" id="ARBA00023125"/>
    </source>
</evidence>
<keyword evidence="2" id="KW-0902">Two-component regulatory system</keyword>
<gene>
    <name evidence="8" type="ORF">DYU11_09925</name>
</gene>
<dbReference type="InterPro" id="IPR001789">
    <property type="entry name" value="Sig_transdc_resp-reg_receiver"/>
</dbReference>
<dbReference type="GO" id="GO:0000156">
    <property type="term" value="F:phosphorelay response regulator activity"/>
    <property type="evidence" value="ECO:0007669"/>
    <property type="project" value="TreeGrafter"/>
</dbReference>
<dbReference type="GO" id="GO:0000976">
    <property type="term" value="F:transcription cis-regulatory region binding"/>
    <property type="evidence" value="ECO:0007669"/>
    <property type="project" value="TreeGrafter"/>
</dbReference>
<feature type="domain" description="Response regulatory" evidence="7">
    <location>
        <begin position="11"/>
        <end position="126"/>
    </location>
</feature>
<evidence type="ECO:0000259" key="7">
    <source>
        <dbReference type="PROSITE" id="PS50110"/>
    </source>
</evidence>
<dbReference type="InterPro" id="IPR039420">
    <property type="entry name" value="WalR-like"/>
</dbReference>
<name>A0A418MAB8_9BACT</name>
<dbReference type="AlphaFoldDB" id="A0A418MAB8"/>
<evidence type="ECO:0000256" key="5">
    <source>
        <dbReference type="ARBA" id="ARBA00023163"/>
    </source>
</evidence>
<evidence type="ECO:0000313" key="9">
    <source>
        <dbReference type="Proteomes" id="UP000283523"/>
    </source>
</evidence>
<dbReference type="CDD" id="cd17574">
    <property type="entry name" value="REC_OmpR"/>
    <property type="match status" value="1"/>
</dbReference>
<dbReference type="SMART" id="SM00448">
    <property type="entry name" value="REC"/>
    <property type="match status" value="1"/>
</dbReference>
<reference evidence="8 9" key="1">
    <citation type="submission" date="2018-08" db="EMBL/GenBank/DDBJ databases">
        <title>Fibrisoma montanum sp. nov., isolated from Danxia mountain soil.</title>
        <authorList>
            <person name="Huang Y."/>
        </authorList>
    </citation>
    <scope>NUCLEOTIDE SEQUENCE [LARGE SCALE GENOMIC DNA]</scope>
    <source>
        <strain evidence="8 9">HYT19</strain>
    </source>
</reference>
<dbReference type="Pfam" id="PF00072">
    <property type="entry name" value="Response_reg"/>
    <property type="match status" value="1"/>
</dbReference>
<evidence type="ECO:0000256" key="3">
    <source>
        <dbReference type="ARBA" id="ARBA00023015"/>
    </source>
</evidence>
<dbReference type="SUPFAM" id="SSF52172">
    <property type="entry name" value="CheY-like"/>
    <property type="match status" value="1"/>
</dbReference>
<evidence type="ECO:0000256" key="1">
    <source>
        <dbReference type="ARBA" id="ARBA00022553"/>
    </source>
</evidence>
<feature type="modified residue" description="4-aspartylphosphate" evidence="6">
    <location>
        <position position="60"/>
    </location>
</feature>
<evidence type="ECO:0000313" key="8">
    <source>
        <dbReference type="EMBL" id="RIV23315.1"/>
    </source>
</evidence>
<dbReference type="InterPro" id="IPR011006">
    <property type="entry name" value="CheY-like_superfamily"/>
</dbReference>
<keyword evidence="3" id="KW-0805">Transcription regulation</keyword>
<dbReference type="PANTHER" id="PTHR48111:SF1">
    <property type="entry name" value="TWO-COMPONENT RESPONSE REGULATOR ORR33"/>
    <property type="match status" value="1"/>
</dbReference>